<gene>
    <name evidence="2" type="ORF">FQY83_00810</name>
</gene>
<proteinExistence type="predicted"/>
<accession>A0A5C5UCB0</accession>
<dbReference type="AlphaFoldDB" id="A0A5C5UCB0"/>
<sequence length="313" mass="35294">MKDRLRVFAMLLAAVACPAFAGTADTARCEEAYAALPAGTILDLLDPDAPPERRTRALEGYERLADMRECPEFGYTLGQLYRHGSELPRNLVQQQDIPRAKELIQAMAMDGYLPAFADLAEMVMRHGEHREAMLWTQVYLHFSRTVLRPELDADRAHFMRTAYNGHLLTRAETVWRWQKPAVPRKRVAEDLNAWLSEHGASVRKRMIERYQGSDRRASAQEGPLPRVRAKAEDCRLNLDPRLGAATGSWIVEVLPSGQTGRVLLENFVPRAAFVETLRPCLADYRFEPLAGETPATLRISLLYGSPEGAAIRR</sequence>
<reference evidence="2 3" key="1">
    <citation type="journal article" date="2008" name="Int. J. Syst. Evol. Microbiol.">
        <title>Luteimonas marina sp. nov., isolated from seawater.</title>
        <authorList>
            <person name="Baik K.S."/>
            <person name="Park S.C."/>
            <person name="Kim M.S."/>
            <person name="Kim E.M."/>
            <person name="Park C."/>
            <person name="Chun J."/>
            <person name="Seong C.N."/>
        </authorList>
    </citation>
    <scope>NUCLEOTIDE SEQUENCE [LARGE SCALE GENOMIC DNA]</scope>
    <source>
        <strain evidence="2 3">FR1330</strain>
    </source>
</reference>
<evidence type="ECO:0000256" key="1">
    <source>
        <dbReference type="SAM" id="SignalP"/>
    </source>
</evidence>
<name>A0A5C5UCB0_9GAMM</name>
<evidence type="ECO:0008006" key="4">
    <source>
        <dbReference type="Google" id="ProtNLM"/>
    </source>
</evidence>
<feature type="chain" id="PRO_5022881660" description="TonB C-terminal domain-containing protein" evidence="1">
    <location>
        <begin position="22"/>
        <end position="313"/>
    </location>
</feature>
<organism evidence="2 3">
    <name type="scientific">Luteimonas marina</name>
    <dbReference type="NCBI Taxonomy" id="488485"/>
    <lineage>
        <taxon>Bacteria</taxon>
        <taxon>Pseudomonadati</taxon>
        <taxon>Pseudomonadota</taxon>
        <taxon>Gammaproteobacteria</taxon>
        <taxon>Lysobacterales</taxon>
        <taxon>Lysobacteraceae</taxon>
        <taxon>Luteimonas</taxon>
    </lineage>
</organism>
<feature type="signal peptide" evidence="1">
    <location>
        <begin position="1"/>
        <end position="21"/>
    </location>
</feature>
<dbReference type="OrthoDB" id="5938647at2"/>
<dbReference type="Proteomes" id="UP000319980">
    <property type="component" value="Unassembled WGS sequence"/>
</dbReference>
<evidence type="ECO:0000313" key="3">
    <source>
        <dbReference type="Proteomes" id="UP000319980"/>
    </source>
</evidence>
<comment type="caution">
    <text evidence="2">The sequence shown here is derived from an EMBL/GenBank/DDBJ whole genome shotgun (WGS) entry which is preliminary data.</text>
</comment>
<protein>
    <recommendedName>
        <fullName evidence="4">TonB C-terminal domain-containing protein</fullName>
    </recommendedName>
</protein>
<dbReference type="RefSeq" id="WP_146384223.1">
    <property type="nucleotide sequence ID" value="NZ_VOHK01000001.1"/>
</dbReference>
<keyword evidence="3" id="KW-1185">Reference proteome</keyword>
<dbReference type="PROSITE" id="PS51257">
    <property type="entry name" value="PROKAR_LIPOPROTEIN"/>
    <property type="match status" value="1"/>
</dbReference>
<keyword evidence="1" id="KW-0732">Signal</keyword>
<dbReference type="EMBL" id="VOHK01000001">
    <property type="protein sequence ID" value="TWT23230.1"/>
    <property type="molecule type" value="Genomic_DNA"/>
</dbReference>
<evidence type="ECO:0000313" key="2">
    <source>
        <dbReference type="EMBL" id="TWT23230.1"/>
    </source>
</evidence>